<evidence type="ECO:0008006" key="3">
    <source>
        <dbReference type="Google" id="ProtNLM"/>
    </source>
</evidence>
<gene>
    <name evidence="1" type="ORF">JHE00_29155</name>
</gene>
<comment type="caution">
    <text evidence="1">The sequence shown here is derived from an EMBL/GenBank/DDBJ whole genome shotgun (WGS) entry which is preliminary data.</text>
</comment>
<dbReference type="AlphaFoldDB" id="A0A934QYD8"/>
<organism evidence="1 2">
    <name type="scientific">Prauserella cavernicola</name>
    <dbReference type="NCBI Taxonomy" id="2800127"/>
    <lineage>
        <taxon>Bacteria</taxon>
        <taxon>Bacillati</taxon>
        <taxon>Actinomycetota</taxon>
        <taxon>Actinomycetes</taxon>
        <taxon>Pseudonocardiales</taxon>
        <taxon>Pseudonocardiaceae</taxon>
        <taxon>Prauserella</taxon>
    </lineage>
</organism>
<accession>A0A934QYD8</accession>
<evidence type="ECO:0000313" key="2">
    <source>
        <dbReference type="Proteomes" id="UP000635245"/>
    </source>
</evidence>
<name>A0A934QYD8_9PSEU</name>
<dbReference type="Proteomes" id="UP000635245">
    <property type="component" value="Unassembled WGS sequence"/>
</dbReference>
<sequence>MSEPRTHGPALVREGQSGAPAILVLDPLGEAKHGDLPPTWSGLVADRHVCWCRLPADGARTEAEDLLADPDAIGYTVDLVVSGPVAFEGLGMAARHPDTVRSVLLVAPESHSLHDGEDLIAARTTELESEGVVVTVVARSFEGERDRIGPPLPLGHPDVAVAIHHALTARDRA</sequence>
<protein>
    <recommendedName>
        <fullName evidence="3">Alpha/beta hydrolase</fullName>
    </recommendedName>
</protein>
<reference evidence="1" key="1">
    <citation type="submission" date="2020-12" db="EMBL/GenBank/DDBJ databases">
        <title>Prauserella sp. ASG 168, a novel actinomycete isolated from cave rock.</title>
        <authorList>
            <person name="Suriyachadkun C."/>
        </authorList>
    </citation>
    <scope>NUCLEOTIDE SEQUENCE</scope>
    <source>
        <strain evidence="1">ASG 168</strain>
    </source>
</reference>
<keyword evidence="2" id="KW-1185">Reference proteome</keyword>
<proteinExistence type="predicted"/>
<dbReference type="RefSeq" id="WP_200324316.1">
    <property type="nucleotide sequence ID" value="NZ_JAENJH010000010.1"/>
</dbReference>
<evidence type="ECO:0000313" key="1">
    <source>
        <dbReference type="EMBL" id="MBK1788417.1"/>
    </source>
</evidence>
<dbReference type="EMBL" id="JAENJH010000010">
    <property type="protein sequence ID" value="MBK1788417.1"/>
    <property type="molecule type" value="Genomic_DNA"/>
</dbReference>